<evidence type="ECO:0000256" key="2">
    <source>
        <dbReference type="ARBA" id="ARBA00022692"/>
    </source>
</evidence>
<dbReference type="GO" id="GO:0022857">
    <property type="term" value="F:transmembrane transporter activity"/>
    <property type="evidence" value="ECO:0007669"/>
    <property type="project" value="InterPro"/>
</dbReference>
<feature type="transmembrane region" description="Helical" evidence="5">
    <location>
        <begin position="432"/>
        <end position="456"/>
    </location>
</feature>
<feature type="transmembrane region" description="Helical" evidence="5">
    <location>
        <begin position="287"/>
        <end position="307"/>
    </location>
</feature>
<organism evidence="6 7">
    <name type="scientific">OM182 bacterium</name>
    <dbReference type="NCBI Taxonomy" id="2510334"/>
    <lineage>
        <taxon>Bacteria</taxon>
        <taxon>Pseudomonadati</taxon>
        <taxon>Pseudomonadota</taxon>
        <taxon>Gammaproteobacteria</taxon>
        <taxon>OMG group</taxon>
        <taxon>OM182 clade</taxon>
    </lineage>
</organism>
<gene>
    <name evidence="6" type="ORF">EVA69_02625</name>
</gene>
<dbReference type="GO" id="GO:0016020">
    <property type="term" value="C:membrane"/>
    <property type="evidence" value="ECO:0007669"/>
    <property type="project" value="UniProtKB-SubCell"/>
</dbReference>
<dbReference type="PROSITE" id="PS00216">
    <property type="entry name" value="SUGAR_TRANSPORT_1"/>
    <property type="match status" value="1"/>
</dbReference>
<dbReference type="Gene3D" id="1.20.1250.20">
    <property type="entry name" value="MFS general substrate transporter like domains"/>
    <property type="match status" value="1"/>
</dbReference>
<dbReference type="EMBL" id="SHAH01000026">
    <property type="protein sequence ID" value="RZO76695.1"/>
    <property type="molecule type" value="Genomic_DNA"/>
</dbReference>
<dbReference type="PANTHER" id="PTHR23530:SF1">
    <property type="entry name" value="PERMEASE, MAJOR FACILITATOR SUPERFAMILY-RELATED"/>
    <property type="match status" value="1"/>
</dbReference>
<dbReference type="PANTHER" id="PTHR23530">
    <property type="entry name" value="TRANSPORT PROTEIN-RELATED"/>
    <property type="match status" value="1"/>
</dbReference>
<evidence type="ECO:0000256" key="4">
    <source>
        <dbReference type="ARBA" id="ARBA00023136"/>
    </source>
</evidence>
<feature type="transmembrane region" description="Helical" evidence="5">
    <location>
        <begin position="379"/>
        <end position="401"/>
    </location>
</feature>
<evidence type="ECO:0000256" key="3">
    <source>
        <dbReference type="ARBA" id="ARBA00022989"/>
    </source>
</evidence>
<sequence>MTAETASKEQLEGNIRRFIIFRLFYTARFYYPIFTILFLDYGLTLEQFAILNMVWAVSIVLAEVPSGALADIVGRKRLLIFAALLMVMEMALIVFAPIDASSLLFLMFFGNRICSGLSEAAASGADEALAYDSLKALGREDEWAQVLERTTFVVSIGFFTTMILGAFAYDPAIVNRMLALLNTSWQLPDSLVIRLPVILTLLTAGVVLVTAMGFYDLDAKTDSGADQGDQGRAGVSLLEPFRQILSAARWTVGHRFVLFVILAALALDSVARQFAVLSSEYYRLIDIPVSWFGFVGAGMSLIGILNARISRYLVSNRSPLFNFLVLSVLLMSGLVGISFAVPYFGVLFAVGAFAMMGMVQFQASYYLNREADSDIRATVLSFKGLALNLGLGIASLLYTALVASLRNAQEAGMSEEIISERVFVDSLAAFPMYYVVLFVVLVIAAKLSIGNCAIFFKSPSEQSRGGKCV</sequence>
<feature type="transmembrane region" description="Helical" evidence="5">
    <location>
        <begin position="48"/>
        <end position="66"/>
    </location>
</feature>
<name>A0A520S2J3_9GAMM</name>
<keyword evidence="4 5" id="KW-0472">Membrane</keyword>
<evidence type="ECO:0000313" key="6">
    <source>
        <dbReference type="EMBL" id="RZO76695.1"/>
    </source>
</evidence>
<dbReference type="Pfam" id="PF07690">
    <property type="entry name" value="MFS_1"/>
    <property type="match status" value="1"/>
</dbReference>
<feature type="transmembrane region" description="Helical" evidence="5">
    <location>
        <begin position="191"/>
        <end position="215"/>
    </location>
</feature>
<dbReference type="AlphaFoldDB" id="A0A520S2J3"/>
<reference evidence="6 7" key="1">
    <citation type="submission" date="2019-02" db="EMBL/GenBank/DDBJ databases">
        <title>Prokaryotic population dynamics and viral predation in marine succession experiment using metagenomics: the confinement effect.</title>
        <authorList>
            <person name="Haro-Moreno J.M."/>
            <person name="Rodriguez-Valera F."/>
            <person name="Lopez-Perez M."/>
        </authorList>
    </citation>
    <scope>NUCLEOTIDE SEQUENCE [LARGE SCALE GENOMIC DNA]</scope>
    <source>
        <strain evidence="6">MED-G158</strain>
    </source>
</reference>
<dbReference type="InterPro" id="IPR053160">
    <property type="entry name" value="MFS_DHA3_Transporter"/>
</dbReference>
<comment type="subcellular location">
    <subcellularLocation>
        <location evidence="1">Membrane</location>
        <topology evidence="1">Multi-pass membrane protein</topology>
    </subcellularLocation>
</comment>
<evidence type="ECO:0000256" key="5">
    <source>
        <dbReference type="SAM" id="Phobius"/>
    </source>
</evidence>
<comment type="caution">
    <text evidence="6">The sequence shown here is derived from an EMBL/GenBank/DDBJ whole genome shotgun (WGS) entry which is preliminary data.</text>
</comment>
<accession>A0A520S2J3</accession>
<keyword evidence="3 5" id="KW-1133">Transmembrane helix</keyword>
<proteinExistence type="predicted"/>
<dbReference type="InterPro" id="IPR005829">
    <property type="entry name" value="Sugar_transporter_CS"/>
</dbReference>
<evidence type="ECO:0000256" key="1">
    <source>
        <dbReference type="ARBA" id="ARBA00004141"/>
    </source>
</evidence>
<keyword evidence="2 5" id="KW-0812">Transmembrane</keyword>
<feature type="transmembrane region" description="Helical" evidence="5">
    <location>
        <begin position="20"/>
        <end position="42"/>
    </location>
</feature>
<evidence type="ECO:0000313" key="7">
    <source>
        <dbReference type="Proteomes" id="UP000320404"/>
    </source>
</evidence>
<feature type="transmembrane region" description="Helical" evidence="5">
    <location>
        <begin position="146"/>
        <end position="169"/>
    </location>
</feature>
<feature type="transmembrane region" description="Helical" evidence="5">
    <location>
        <begin position="78"/>
        <end position="98"/>
    </location>
</feature>
<dbReference type="InterPro" id="IPR036259">
    <property type="entry name" value="MFS_trans_sf"/>
</dbReference>
<dbReference type="InterPro" id="IPR011701">
    <property type="entry name" value="MFS"/>
</dbReference>
<dbReference type="Proteomes" id="UP000320404">
    <property type="component" value="Unassembled WGS sequence"/>
</dbReference>
<feature type="transmembrane region" description="Helical" evidence="5">
    <location>
        <begin position="319"/>
        <end position="340"/>
    </location>
</feature>
<protein>
    <submittedName>
        <fullName evidence="6">MFS transporter</fullName>
    </submittedName>
</protein>
<feature type="transmembrane region" description="Helical" evidence="5">
    <location>
        <begin position="346"/>
        <end position="367"/>
    </location>
</feature>
<dbReference type="SUPFAM" id="SSF103473">
    <property type="entry name" value="MFS general substrate transporter"/>
    <property type="match status" value="1"/>
</dbReference>